<keyword evidence="4 5" id="KW-0472">Membrane</keyword>
<dbReference type="Proteomes" id="UP000324585">
    <property type="component" value="Unassembled WGS sequence"/>
</dbReference>
<accession>A0A5J4Z643</accession>
<evidence type="ECO:0000256" key="2">
    <source>
        <dbReference type="ARBA" id="ARBA00022692"/>
    </source>
</evidence>
<organism evidence="6 7">
    <name type="scientific">Porphyridium purpureum</name>
    <name type="common">Red alga</name>
    <name type="synonym">Porphyridium cruentum</name>
    <dbReference type="NCBI Taxonomy" id="35688"/>
    <lineage>
        <taxon>Eukaryota</taxon>
        <taxon>Rhodophyta</taxon>
        <taxon>Bangiophyceae</taxon>
        <taxon>Porphyridiales</taxon>
        <taxon>Porphyridiaceae</taxon>
        <taxon>Porphyridium</taxon>
    </lineage>
</organism>
<feature type="transmembrane region" description="Helical" evidence="5">
    <location>
        <begin position="100"/>
        <end position="116"/>
    </location>
</feature>
<dbReference type="OMA" id="WTAYILI"/>
<evidence type="ECO:0000256" key="5">
    <source>
        <dbReference type="SAM" id="Phobius"/>
    </source>
</evidence>
<dbReference type="EMBL" id="VRMN01000001">
    <property type="protein sequence ID" value="KAA8498805.1"/>
    <property type="molecule type" value="Genomic_DNA"/>
</dbReference>
<sequence>MQCGDGPPALVGVEWFSHKGVWLFYGSLVLTGRILLGTLLQTEPYVSWTIVNVVHACITFVTFHWIKGSPFETMWFPGSDRLTWWEQLDMRKQATPNRKFCVAMVIFLFLVCYEATPLEKRFALLHALNFVVAVVMIVAKLPVMDKVRIFGINK</sequence>
<feature type="transmembrane region" description="Helical" evidence="5">
    <location>
        <begin position="21"/>
        <end position="40"/>
    </location>
</feature>
<evidence type="ECO:0000256" key="3">
    <source>
        <dbReference type="ARBA" id="ARBA00022989"/>
    </source>
</evidence>
<protein>
    <recommendedName>
        <fullName evidence="8">ORM1-like protein 3</fullName>
    </recommendedName>
</protein>
<evidence type="ECO:0000256" key="1">
    <source>
        <dbReference type="ARBA" id="ARBA00004141"/>
    </source>
</evidence>
<comment type="subcellular location">
    <subcellularLocation>
        <location evidence="1">Membrane</location>
        <topology evidence="1">Multi-pass membrane protein</topology>
    </subcellularLocation>
</comment>
<dbReference type="InterPro" id="IPR007203">
    <property type="entry name" value="ORMDL"/>
</dbReference>
<keyword evidence="2 5" id="KW-0812">Transmembrane</keyword>
<name>A0A5J4Z643_PORPP</name>
<gene>
    <name evidence="6" type="ORF">FVE85_6390</name>
</gene>
<dbReference type="OrthoDB" id="1932233at2759"/>
<keyword evidence="3 5" id="KW-1133">Transmembrane helix</keyword>
<evidence type="ECO:0000313" key="6">
    <source>
        <dbReference type="EMBL" id="KAA8498805.1"/>
    </source>
</evidence>
<evidence type="ECO:0008006" key="8">
    <source>
        <dbReference type="Google" id="ProtNLM"/>
    </source>
</evidence>
<feature type="transmembrane region" description="Helical" evidence="5">
    <location>
        <begin position="122"/>
        <end position="143"/>
    </location>
</feature>
<dbReference type="PANTHER" id="PTHR12665">
    <property type="entry name" value="ORMDL PROTEINS"/>
    <property type="match status" value="1"/>
</dbReference>
<feature type="transmembrane region" description="Helical" evidence="5">
    <location>
        <begin position="46"/>
        <end position="66"/>
    </location>
</feature>
<dbReference type="Pfam" id="PF04061">
    <property type="entry name" value="ORMDL"/>
    <property type="match status" value="1"/>
</dbReference>
<dbReference type="GO" id="GO:0005789">
    <property type="term" value="C:endoplasmic reticulum membrane"/>
    <property type="evidence" value="ECO:0007669"/>
    <property type="project" value="InterPro"/>
</dbReference>
<evidence type="ECO:0000256" key="4">
    <source>
        <dbReference type="ARBA" id="ARBA00023136"/>
    </source>
</evidence>
<keyword evidence="7" id="KW-1185">Reference proteome</keyword>
<proteinExistence type="predicted"/>
<evidence type="ECO:0000313" key="7">
    <source>
        <dbReference type="Proteomes" id="UP000324585"/>
    </source>
</evidence>
<comment type="caution">
    <text evidence="6">The sequence shown here is derived from an EMBL/GenBank/DDBJ whole genome shotgun (WGS) entry which is preliminary data.</text>
</comment>
<dbReference type="AlphaFoldDB" id="A0A5J4Z643"/>
<reference evidence="7" key="1">
    <citation type="journal article" date="2019" name="Nat. Commun.">
        <title>Expansion of phycobilisome linker gene families in mesophilic red algae.</title>
        <authorList>
            <person name="Lee J."/>
            <person name="Kim D."/>
            <person name="Bhattacharya D."/>
            <person name="Yoon H.S."/>
        </authorList>
    </citation>
    <scope>NUCLEOTIDE SEQUENCE [LARGE SCALE GENOMIC DNA]</scope>
    <source>
        <strain evidence="7">CCMP 1328</strain>
    </source>
</reference>